<accession>A0A381Q089</accession>
<protein>
    <submittedName>
        <fullName evidence="1">Uncharacterized protein</fullName>
    </submittedName>
</protein>
<evidence type="ECO:0000313" key="1">
    <source>
        <dbReference type="EMBL" id="SUZ72711.1"/>
    </source>
</evidence>
<reference evidence="1" key="1">
    <citation type="submission" date="2018-05" db="EMBL/GenBank/DDBJ databases">
        <authorList>
            <person name="Lanie J.A."/>
            <person name="Ng W.-L."/>
            <person name="Kazmierczak K.M."/>
            <person name="Andrzejewski T.M."/>
            <person name="Davidsen T.M."/>
            <person name="Wayne K.J."/>
            <person name="Tettelin H."/>
            <person name="Glass J.I."/>
            <person name="Rusch D."/>
            <person name="Podicherti R."/>
            <person name="Tsui H.-C.T."/>
            <person name="Winkler M.E."/>
        </authorList>
    </citation>
    <scope>NUCLEOTIDE SEQUENCE</scope>
</reference>
<gene>
    <name evidence="1" type="ORF">METZ01_LOCUS25565</name>
</gene>
<sequence>MAENLVANPIQINMERTPSLEAARNPK</sequence>
<name>A0A381Q089_9ZZZZ</name>
<organism evidence="1">
    <name type="scientific">marine metagenome</name>
    <dbReference type="NCBI Taxonomy" id="408172"/>
    <lineage>
        <taxon>unclassified sequences</taxon>
        <taxon>metagenomes</taxon>
        <taxon>ecological metagenomes</taxon>
    </lineage>
</organism>
<proteinExistence type="predicted"/>
<dbReference type="EMBL" id="UINC01001155">
    <property type="protein sequence ID" value="SUZ72711.1"/>
    <property type="molecule type" value="Genomic_DNA"/>
</dbReference>
<dbReference type="AlphaFoldDB" id="A0A381Q089"/>